<evidence type="ECO:0000313" key="4">
    <source>
        <dbReference type="Proteomes" id="UP001642540"/>
    </source>
</evidence>
<name>A0ABP1QC04_9HEXA</name>
<keyword evidence="4" id="KW-1185">Reference proteome</keyword>
<protein>
    <recommendedName>
        <fullName evidence="5">Coiled-coil domain-containing protein 63</fullName>
    </recommendedName>
</protein>
<keyword evidence="1" id="KW-0175">Coiled coil</keyword>
<dbReference type="Proteomes" id="UP001642540">
    <property type="component" value="Unassembled WGS sequence"/>
</dbReference>
<organism evidence="3 4">
    <name type="scientific">Orchesella dallaii</name>
    <dbReference type="NCBI Taxonomy" id="48710"/>
    <lineage>
        <taxon>Eukaryota</taxon>
        <taxon>Metazoa</taxon>
        <taxon>Ecdysozoa</taxon>
        <taxon>Arthropoda</taxon>
        <taxon>Hexapoda</taxon>
        <taxon>Collembola</taxon>
        <taxon>Entomobryomorpha</taxon>
        <taxon>Entomobryoidea</taxon>
        <taxon>Orchesellidae</taxon>
        <taxon>Orchesellinae</taxon>
        <taxon>Orchesella</taxon>
    </lineage>
</organism>
<evidence type="ECO:0008006" key="5">
    <source>
        <dbReference type="Google" id="ProtNLM"/>
    </source>
</evidence>
<feature type="region of interest" description="Disordered" evidence="2">
    <location>
        <begin position="1"/>
        <end position="23"/>
    </location>
</feature>
<dbReference type="PANTHER" id="PTHR31543:SF0">
    <property type="entry name" value="DYNEIN REGULATORY COMPLEX SUBUNIT 4"/>
    <property type="match status" value="1"/>
</dbReference>
<dbReference type="PANTHER" id="PTHR31543">
    <property type="entry name" value="DYNEIN REGULATORY COMPLEX SUBUNIT 4"/>
    <property type="match status" value="1"/>
</dbReference>
<accession>A0ABP1QC04</accession>
<feature type="coiled-coil region" evidence="1">
    <location>
        <begin position="383"/>
        <end position="410"/>
    </location>
</feature>
<dbReference type="InterPro" id="IPR039308">
    <property type="entry name" value="GAS8"/>
</dbReference>
<gene>
    <name evidence="3" type="ORF">ODALV1_LOCUS8515</name>
</gene>
<sequence length="568" mass="67479">MPPKKAKSKGKEKKNPAMSKKEKKLWAKFGQVNAEGPDGKEACVVSFRRDELEWAVERLREQVTVSRSERIRYQLERDYLMEMQENYRKKLECLIIEQKSLIAKNNRAAQDGEENKIIKGMEGKHFRAEVQIMASTQECRDEIRRKKIADMLQRTWQYMSMDMDEQDALLEKNAQEYKKRIQDTQKKLQDLHKYMEDHDKQLEEFIKNLEHEMANSLNLFFITRRMEHQLTEERWDEFIWKLSNNFENSLKAMKNFYNDASFSNFTMMYTLQDMITSSVERMQQYNRKIKDLQHMMQDAHNQMPSLRITFGRARVRHDRIVRTKAGIKTVNKELQLTQNKTNALRVDYRQNFHRLENINAERANFRSNGSEMVQNVMDAFNYRFRIQEDYNDMQDEIDKMESEKARLLGHFKNPQAFPQTVGPYKVLFDEKEKQVEDTRLSALRIHKQNEDLRNSLEARLLKLGLTKKHATVTPELPTPFGVGRLPARIDWGPANLVAKRSFRVPKPMFEKEYCDPDMQEVQTAVPVCMTDSIRGFLAWKERQREQRLISKSVRNIEAAEEEGEEELF</sequence>
<proteinExistence type="predicted"/>
<evidence type="ECO:0000313" key="3">
    <source>
        <dbReference type="EMBL" id="CAL8093499.1"/>
    </source>
</evidence>
<feature type="coiled-coil region" evidence="1">
    <location>
        <begin position="167"/>
        <end position="215"/>
    </location>
</feature>
<reference evidence="3 4" key="1">
    <citation type="submission" date="2024-08" db="EMBL/GenBank/DDBJ databases">
        <authorList>
            <person name="Cucini C."/>
            <person name="Frati F."/>
        </authorList>
    </citation>
    <scope>NUCLEOTIDE SEQUENCE [LARGE SCALE GENOMIC DNA]</scope>
</reference>
<dbReference type="EMBL" id="CAXLJM020000026">
    <property type="protein sequence ID" value="CAL8093499.1"/>
    <property type="molecule type" value="Genomic_DNA"/>
</dbReference>
<feature type="compositionally biased region" description="Basic residues" evidence="2">
    <location>
        <begin position="1"/>
        <end position="12"/>
    </location>
</feature>
<evidence type="ECO:0000256" key="2">
    <source>
        <dbReference type="SAM" id="MobiDB-lite"/>
    </source>
</evidence>
<evidence type="ECO:0000256" key="1">
    <source>
        <dbReference type="SAM" id="Coils"/>
    </source>
</evidence>
<comment type="caution">
    <text evidence="3">The sequence shown here is derived from an EMBL/GenBank/DDBJ whole genome shotgun (WGS) entry which is preliminary data.</text>
</comment>